<dbReference type="SUPFAM" id="SSF52540">
    <property type="entry name" value="P-loop containing nucleoside triphosphate hydrolases"/>
    <property type="match status" value="1"/>
</dbReference>
<accession>A0A7W7ZJU5</accession>
<sequence length="784" mass="87827">MTRANANQWFTDAGAANGIIPIARFVTPTIFATKTRGYGILCEVAGVDEEGLTDAEINARIRAVETGLRGLGEGSSLYQYMRVTSGFEIPRQAQYADPITQSFVDHRLSFLAKTANFRRIDLHWCLTLEPELSNPFAAKPKDQANENERLIHQLQKAANILETHLSGVIGLKVLNKERVFKFFCELFNLEEWAGHTPLISDVGVDQQIVNSAISWEKDHLRVGKRHVQMFSLTSTPAASQPCLYNGITNLTCDSVLCTTWRPQSTSTVRKEISAQEKWIDFFKVGIFQRVMAGKNFAALDQGAGAKAASEGVDDLGLVIKDLNKKAQGKYTVTLLLSAKSAEELRENTPVVHRTFVDAQATVIEETIGNLSAFYAMFPCNHRYNVFPLWLGEDHHARLSPVFAPNIGHPLSDDLDSEYLNVFETRQGTPFFQDVYVNGVRVQLTIGPPGTGKSVHTNQMLGLERKYNGFTYIFDLGNSYESMVELYGGRVDRIGLDGPRVNPFALEPTEKNIKYLFNFVKMLLTNGGAVLSPEDEDAVFKEVQGMYLIDRKIRRLSNLLLPKHLSRYLAKWVGQGVYHAIFDNVEDSLSLSRIQCWDFAGVAKDYPDLIEPLMVWLLRRIDDVVYDPRNLGVPKHVVIEELFSNLKNKQLLEGALASIKQVRKNLGGVTLIGQSANDLGEHADSIVNSCTSFLLLPDATFNRTFYGELFKMTDQQLNLFESLGPREGLLMRRDGITKVVTLNLDPRSYAIFSTKPKDRARRGRLISRWGLEEGITRFVAGEDAA</sequence>
<dbReference type="AlphaFoldDB" id="A0A7W7ZJU5"/>
<evidence type="ECO:0000256" key="2">
    <source>
        <dbReference type="ARBA" id="ARBA00022741"/>
    </source>
</evidence>
<dbReference type="InterPro" id="IPR051162">
    <property type="entry name" value="T4SS_component"/>
</dbReference>
<protein>
    <submittedName>
        <fullName evidence="5">Type IV secretion system protein VirB4</fullName>
    </submittedName>
</protein>
<gene>
    <name evidence="5" type="ORF">HDF16_005944</name>
</gene>
<dbReference type="InterPro" id="IPR027417">
    <property type="entry name" value="P-loop_NTPase"/>
</dbReference>
<evidence type="ECO:0000313" key="5">
    <source>
        <dbReference type="EMBL" id="MBB5061208.1"/>
    </source>
</evidence>
<evidence type="ECO:0000256" key="1">
    <source>
        <dbReference type="ARBA" id="ARBA00006512"/>
    </source>
</evidence>
<dbReference type="Gene3D" id="1.10.8.730">
    <property type="match status" value="1"/>
</dbReference>
<dbReference type="Proteomes" id="UP000540989">
    <property type="component" value="Unassembled WGS sequence"/>
</dbReference>
<dbReference type="GO" id="GO:0005524">
    <property type="term" value="F:ATP binding"/>
    <property type="evidence" value="ECO:0007669"/>
    <property type="project" value="UniProtKB-KW"/>
</dbReference>
<dbReference type="Pfam" id="PF03135">
    <property type="entry name" value="CagE_TrbE_VirB"/>
    <property type="match status" value="1"/>
</dbReference>
<evidence type="ECO:0000313" key="6">
    <source>
        <dbReference type="Proteomes" id="UP000540989"/>
    </source>
</evidence>
<dbReference type="PANTHER" id="PTHR30121:SF12">
    <property type="entry name" value="TYPE IV SECRETION SYSTEM PROTEIN CAGE"/>
    <property type="match status" value="1"/>
</dbReference>
<organism evidence="5 6">
    <name type="scientific">Granulicella aggregans</name>
    <dbReference type="NCBI Taxonomy" id="474949"/>
    <lineage>
        <taxon>Bacteria</taxon>
        <taxon>Pseudomonadati</taxon>
        <taxon>Acidobacteriota</taxon>
        <taxon>Terriglobia</taxon>
        <taxon>Terriglobales</taxon>
        <taxon>Acidobacteriaceae</taxon>
        <taxon>Granulicella</taxon>
    </lineage>
</organism>
<evidence type="ECO:0000259" key="4">
    <source>
        <dbReference type="Pfam" id="PF03135"/>
    </source>
</evidence>
<dbReference type="InterPro" id="IPR018145">
    <property type="entry name" value="CagE_TrbE_VirB_cntrl_dom"/>
</dbReference>
<keyword evidence="3" id="KW-0067">ATP-binding</keyword>
<name>A0A7W7ZJU5_9BACT</name>
<comment type="caution">
    <text evidence="5">The sequence shown here is derived from an EMBL/GenBank/DDBJ whole genome shotgun (WGS) entry which is preliminary data.</text>
</comment>
<keyword evidence="6" id="KW-1185">Reference proteome</keyword>
<feature type="domain" description="CagE TrbE VirB component of type IV transporter system central" evidence="4">
    <location>
        <begin position="326"/>
        <end position="385"/>
    </location>
</feature>
<reference evidence="5 6" key="1">
    <citation type="submission" date="2020-08" db="EMBL/GenBank/DDBJ databases">
        <title>Genomic Encyclopedia of Type Strains, Phase IV (KMG-V): Genome sequencing to study the core and pangenomes of soil and plant-associated prokaryotes.</title>
        <authorList>
            <person name="Whitman W."/>
        </authorList>
    </citation>
    <scope>NUCLEOTIDE SEQUENCE [LARGE SCALE GENOMIC DNA]</scope>
    <source>
        <strain evidence="5 6">M8UP14</strain>
    </source>
</reference>
<evidence type="ECO:0000256" key="3">
    <source>
        <dbReference type="ARBA" id="ARBA00022840"/>
    </source>
</evidence>
<dbReference type="RefSeq" id="WP_184223984.1">
    <property type="nucleotide sequence ID" value="NZ_JACHIP010000031.1"/>
</dbReference>
<proteinExistence type="inferred from homology"/>
<dbReference type="PANTHER" id="PTHR30121">
    <property type="entry name" value="UNCHARACTERIZED PROTEIN YJGR-RELATED"/>
    <property type="match status" value="1"/>
</dbReference>
<comment type="similarity">
    <text evidence="1">Belongs to the TrbE/VirB4 family.</text>
</comment>
<dbReference type="Gene3D" id="3.40.50.300">
    <property type="entry name" value="P-loop containing nucleotide triphosphate hydrolases"/>
    <property type="match status" value="1"/>
</dbReference>
<dbReference type="EMBL" id="JACHIP010000031">
    <property type="protein sequence ID" value="MBB5061208.1"/>
    <property type="molecule type" value="Genomic_DNA"/>
</dbReference>
<keyword evidence="2" id="KW-0547">Nucleotide-binding</keyword>